<evidence type="ECO:0000256" key="1">
    <source>
        <dbReference type="SAM" id="Coils"/>
    </source>
</evidence>
<comment type="caution">
    <text evidence="2">The sequence shown here is derived from an EMBL/GenBank/DDBJ whole genome shotgun (WGS) entry which is preliminary data.</text>
</comment>
<keyword evidence="1" id="KW-0175">Coiled coil</keyword>
<evidence type="ECO:0000313" key="3">
    <source>
        <dbReference type="Proteomes" id="UP000678393"/>
    </source>
</evidence>
<proteinExistence type="predicted"/>
<reference evidence="2" key="1">
    <citation type="submission" date="2021-04" db="EMBL/GenBank/DDBJ databases">
        <authorList>
            <consortium name="Molecular Ecology Group"/>
        </authorList>
    </citation>
    <scope>NUCLEOTIDE SEQUENCE</scope>
</reference>
<evidence type="ECO:0000313" key="2">
    <source>
        <dbReference type="EMBL" id="CAG5133588.1"/>
    </source>
</evidence>
<dbReference type="Proteomes" id="UP000678393">
    <property type="component" value="Unassembled WGS sequence"/>
</dbReference>
<gene>
    <name evidence="2" type="ORF">CUNI_LOCUS19146</name>
</gene>
<sequence length="171" mass="19837">ITEECNTLKLSLASVQKEREAAEEEVKLLNLRVHSLENVVRDLQESAENANQFDSERKTALQQLQDKQAQLEQLQQLNSCVESKHAQTISALHKQVLELEDLRKAEEKCREELAQEVQRLQKEAEEQHRSLEEAERLKEKLVEVSFQTSGELKVTEWVADIWQNSEITVYV</sequence>
<keyword evidence="3" id="KW-1185">Reference proteome</keyword>
<dbReference type="EMBL" id="CAJHNH020006334">
    <property type="protein sequence ID" value="CAG5133588.1"/>
    <property type="molecule type" value="Genomic_DNA"/>
</dbReference>
<protein>
    <submittedName>
        <fullName evidence="2">Uncharacterized protein</fullName>
    </submittedName>
</protein>
<organism evidence="2 3">
    <name type="scientific">Candidula unifasciata</name>
    <dbReference type="NCBI Taxonomy" id="100452"/>
    <lineage>
        <taxon>Eukaryota</taxon>
        <taxon>Metazoa</taxon>
        <taxon>Spiralia</taxon>
        <taxon>Lophotrochozoa</taxon>
        <taxon>Mollusca</taxon>
        <taxon>Gastropoda</taxon>
        <taxon>Heterobranchia</taxon>
        <taxon>Euthyneura</taxon>
        <taxon>Panpulmonata</taxon>
        <taxon>Eupulmonata</taxon>
        <taxon>Stylommatophora</taxon>
        <taxon>Helicina</taxon>
        <taxon>Helicoidea</taxon>
        <taxon>Geomitridae</taxon>
        <taxon>Candidula</taxon>
    </lineage>
</organism>
<feature type="coiled-coil region" evidence="1">
    <location>
        <begin position="5"/>
        <end position="144"/>
    </location>
</feature>
<dbReference type="AlphaFoldDB" id="A0A8S3ZZG7"/>
<accession>A0A8S3ZZG7</accession>
<name>A0A8S3ZZG7_9EUPU</name>
<feature type="non-terminal residue" evidence="2">
    <location>
        <position position="171"/>
    </location>
</feature>